<evidence type="ECO:0000313" key="7">
    <source>
        <dbReference type="Proteomes" id="UP000000787"/>
    </source>
</evidence>
<feature type="binding site" evidence="4">
    <location>
        <position position="188"/>
    </location>
    <ligand>
        <name>phosphate</name>
        <dbReference type="ChEBI" id="CHEBI:43474"/>
    </ligand>
</feature>
<dbReference type="Gene3D" id="3.40.50.1580">
    <property type="entry name" value="Nucleoside phosphorylase domain"/>
    <property type="match status" value="1"/>
</dbReference>
<keyword evidence="3 4" id="KW-0660">Purine salvage</keyword>
<dbReference type="CDD" id="cd09010">
    <property type="entry name" value="MTAP_SsMTAPII_like_MTIP"/>
    <property type="match status" value="1"/>
</dbReference>
<dbReference type="InParanoid" id="A9B376"/>
<dbReference type="KEGG" id="hau:Haur_4909"/>
<evidence type="ECO:0000313" key="6">
    <source>
        <dbReference type="EMBL" id="ABX07539.1"/>
    </source>
</evidence>
<proteinExistence type="inferred from homology"/>
<dbReference type="PANTHER" id="PTHR42679">
    <property type="entry name" value="S-METHYL-5'-THIOADENOSINE PHOSPHORYLASE"/>
    <property type="match status" value="1"/>
</dbReference>
<evidence type="ECO:0000256" key="3">
    <source>
        <dbReference type="ARBA" id="ARBA00022726"/>
    </source>
</evidence>
<keyword evidence="1 4" id="KW-0328">Glycosyltransferase</keyword>
<feature type="site" description="Important for substrate specificity" evidence="4">
    <location>
        <position position="224"/>
    </location>
</feature>
<protein>
    <recommendedName>
        <fullName evidence="4">S-methyl-5'-thioadenosine phosphorylase</fullName>
        <ecNumber evidence="4">2.4.2.28</ecNumber>
    </recommendedName>
    <alternativeName>
        <fullName evidence="4">5'-methylthioadenosine phosphorylase</fullName>
        <shortName evidence="4">MTA phosphorylase</shortName>
        <shortName evidence="4">MTAP</shortName>
    </alternativeName>
</protein>
<gene>
    <name evidence="4" type="primary">mtnP</name>
    <name evidence="6" type="ordered locus">Haur_4909</name>
</gene>
<dbReference type="PANTHER" id="PTHR42679:SF2">
    <property type="entry name" value="S-METHYL-5'-THIOADENOSINE PHOSPHORYLASE"/>
    <property type="match status" value="1"/>
</dbReference>
<feature type="binding site" evidence="4">
    <location>
        <begin position="211"/>
        <end position="213"/>
    </location>
    <ligand>
        <name>substrate</name>
    </ligand>
</feature>
<dbReference type="NCBIfam" id="TIGR01694">
    <property type="entry name" value="MTAP"/>
    <property type="match status" value="1"/>
</dbReference>
<dbReference type="InterPro" id="IPR000845">
    <property type="entry name" value="Nucleoside_phosphorylase_d"/>
</dbReference>
<accession>A9B376</accession>
<evidence type="ECO:0000256" key="4">
    <source>
        <dbReference type="HAMAP-Rule" id="MF_01963"/>
    </source>
</evidence>
<reference evidence="6 7" key="1">
    <citation type="journal article" date="2011" name="Stand. Genomic Sci.">
        <title>Complete genome sequence of the filamentous gliding predatory bacterium Herpetosiphon aurantiacus type strain (114-95(T)).</title>
        <authorList>
            <person name="Kiss H."/>
            <person name="Nett M."/>
            <person name="Domin N."/>
            <person name="Martin K."/>
            <person name="Maresca J.A."/>
            <person name="Copeland A."/>
            <person name="Lapidus A."/>
            <person name="Lucas S."/>
            <person name="Berry K.W."/>
            <person name="Glavina Del Rio T."/>
            <person name="Dalin E."/>
            <person name="Tice H."/>
            <person name="Pitluck S."/>
            <person name="Richardson P."/>
            <person name="Bruce D."/>
            <person name="Goodwin L."/>
            <person name="Han C."/>
            <person name="Detter J.C."/>
            <person name="Schmutz J."/>
            <person name="Brettin T."/>
            <person name="Land M."/>
            <person name="Hauser L."/>
            <person name="Kyrpides N.C."/>
            <person name="Ivanova N."/>
            <person name="Goker M."/>
            <person name="Woyke T."/>
            <person name="Klenk H.P."/>
            <person name="Bryant D.A."/>
        </authorList>
    </citation>
    <scope>NUCLEOTIDE SEQUENCE [LARGE SCALE GENOMIC DNA]</scope>
    <source>
        <strain evidence="7">ATCC 23779 / DSM 785 / 114-95</strain>
    </source>
</reference>
<dbReference type="EMBL" id="CP000875">
    <property type="protein sequence ID" value="ABX07539.1"/>
    <property type="molecule type" value="Genomic_DNA"/>
</dbReference>
<dbReference type="HOGENOM" id="CLU_054456_0_1_0"/>
<dbReference type="InterPro" id="IPR018099">
    <property type="entry name" value="Purine_phosphorylase-2_CS"/>
</dbReference>
<dbReference type="GO" id="GO:0017061">
    <property type="term" value="F:S-methyl-5-thioadenosine phosphorylase activity"/>
    <property type="evidence" value="ECO:0007669"/>
    <property type="project" value="UniProtKB-UniRule"/>
</dbReference>
<dbReference type="HAMAP" id="MF_01963">
    <property type="entry name" value="MTAP"/>
    <property type="match status" value="1"/>
</dbReference>
<dbReference type="GO" id="GO:0006166">
    <property type="term" value="P:purine ribonucleoside salvage"/>
    <property type="evidence" value="ECO:0007669"/>
    <property type="project" value="UniProtKB-KW"/>
</dbReference>
<evidence type="ECO:0000256" key="2">
    <source>
        <dbReference type="ARBA" id="ARBA00022679"/>
    </source>
</evidence>
<sequence>MEPISIGIIGGSGLYAMEALTDRSEIQLTTPFGDPSDAVIVGNLAGQRVAFLPRHGRGHRFTPSEVPYRANIHALKQLGVRFILGVSAVGSLREELVPGHLVIPDQAIDRTKGVRPATFFGEGVVAHVAFGEPVCPYLSALVSQAAHSASNTTVHDGGTYCCMEGPQFSTKAESELYRSWGCSIIGMTLLPEAKLAREAEIAYANLSLVTDYDCWHPDHDNVTAAMVVETINRNVTAAQSTIAALIPLIDPTAVYPAHSALAHAVMTAPEAIPAAARERLALLYRG</sequence>
<keyword evidence="7" id="KW-1185">Reference proteome</keyword>
<dbReference type="InterPro" id="IPR035994">
    <property type="entry name" value="Nucleoside_phosphorylase_sf"/>
</dbReference>
<evidence type="ECO:0000259" key="5">
    <source>
        <dbReference type="Pfam" id="PF01048"/>
    </source>
</evidence>
<dbReference type="eggNOG" id="COG0005">
    <property type="taxonomic scope" value="Bacteria"/>
</dbReference>
<keyword evidence="2 4" id="KW-0808">Transferase</keyword>
<feature type="domain" description="Nucleoside phosphorylase" evidence="5">
    <location>
        <begin position="6"/>
        <end position="246"/>
    </location>
</feature>
<feature type="binding site" evidence="4">
    <location>
        <position position="12"/>
    </location>
    <ligand>
        <name>phosphate</name>
        <dbReference type="ChEBI" id="CHEBI:43474"/>
    </ligand>
</feature>
<dbReference type="UniPathway" id="UPA00904">
    <property type="reaction ID" value="UER00873"/>
</dbReference>
<feature type="binding site" evidence="4">
    <location>
        <begin position="54"/>
        <end position="55"/>
    </location>
    <ligand>
        <name>phosphate</name>
        <dbReference type="ChEBI" id="CHEBI:43474"/>
    </ligand>
</feature>
<evidence type="ECO:0000256" key="1">
    <source>
        <dbReference type="ARBA" id="ARBA00022676"/>
    </source>
</evidence>
<dbReference type="GO" id="GO:0019509">
    <property type="term" value="P:L-methionine salvage from methylthioadenosine"/>
    <property type="evidence" value="ECO:0007669"/>
    <property type="project" value="UniProtKB-UniRule"/>
</dbReference>
<dbReference type="EC" id="2.4.2.28" evidence="4"/>
<dbReference type="AlphaFoldDB" id="A9B376"/>
<feature type="site" description="Important for substrate specificity" evidence="4">
    <location>
        <position position="169"/>
    </location>
</feature>
<comment type="similarity">
    <text evidence="4">Belongs to the PNP/MTAP phosphorylase family. MTAP subfamily.</text>
</comment>
<dbReference type="SUPFAM" id="SSF53167">
    <property type="entry name" value="Purine and uridine phosphorylases"/>
    <property type="match status" value="1"/>
</dbReference>
<organism evidence="6 7">
    <name type="scientific">Herpetosiphon aurantiacus (strain ATCC 23779 / DSM 785 / 114-95)</name>
    <dbReference type="NCBI Taxonomy" id="316274"/>
    <lineage>
        <taxon>Bacteria</taxon>
        <taxon>Bacillati</taxon>
        <taxon>Chloroflexota</taxon>
        <taxon>Chloroflexia</taxon>
        <taxon>Herpetosiphonales</taxon>
        <taxon>Herpetosiphonaceae</taxon>
        <taxon>Herpetosiphon</taxon>
    </lineage>
</organism>
<comment type="subunit">
    <text evidence="4">Homohexamer. Dimer of a homotrimer.</text>
</comment>
<dbReference type="PROSITE" id="PS01240">
    <property type="entry name" value="PNP_MTAP_2"/>
    <property type="match status" value="1"/>
</dbReference>
<dbReference type="FunFam" id="3.40.50.1580:FF:000012">
    <property type="entry name" value="Probable 6-oxopurine nucleoside phosphorylase"/>
    <property type="match status" value="1"/>
</dbReference>
<feature type="binding site" evidence="4">
    <location>
        <position position="187"/>
    </location>
    <ligand>
        <name>substrate</name>
    </ligand>
</feature>
<dbReference type="Proteomes" id="UP000000787">
    <property type="component" value="Chromosome"/>
</dbReference>
<dbReference type="Pfam" id="PF01048">
    <property type="entry name" value="PNP_UDP_1"/>
    <property type="match status" value="1"/>
</dbReference>
<dbReference type="InterPro" id="IPR010044">
    <property type="entry name" value="MTAP"/>
</dbReference>
<comment type="pathway">
    <text evidence="4">Amino-acid biosynthesis; L-methionine biosynthesis via salvage pathway; S-methyl-5-thio-alpha-D-ribose 1-phosphate from S-methyl-5'-thioadenosine (phosphorylase route): step 1/1.</text>
</comment>
<name>A9B376_HERA2</name>
<feature type="binding site" evidence="4">
    <location>
        <begin position="87"/>
        <end position="88"/>
    </location>
    <ligand>
        <name>phosphate</name>
        <dbReference type="ChEBI" id="CHEBI:43474"/>
    </ligand>
</feature>
<comment type="function">
    <text evidence="4">Catalyzes the reversible phosphorylation of S-methyl-5'-thioadenosine (MTA) to adenine and 5-methylthioribose-1-phosphate. Involved in the breakdown of MTA, a major by-product of polyamine biosynthesis. Responsible for the first step in the methionine salvage pathway after MTA has been generated from S-adenosylmethionine. Has broad substrate specificity with 6-aminopurine nucleosides as preferred substrates.</text>
</comment>
<comment type="catalytic activity">
    <reaction evidence="4">
        <text>S-methyl-5'-thioadenosine + phosphate = 5-(methylsulfanyl)-alpha-D-ribose 1-phosphate + adenine</text>
        <dbReference type="Rhea" id="RHEA:11852"/>
        <dbReference type="ChEBI" id="CHEBI:16708"/>
        <dbReference type="ChEBI" id="CHEBI:17509"/>
        <dbReference type="ChEBI" id="CHEBI:43474"/>
        <dbReference type="ChEBI" id="CHEBI:58533"/>
        <dbReference type="EC" id="2.4.2.28"/>
    </reaction>
</comment>
<dbReference type="GO" id="GO:0005829">
    <property type="term" value="C:cytosol"/>
    <property type="evidence" value="ECO:0007669"/>
    <property type="project" value="TreeGrafter"/>
</dbReference>
<dbReference type="STRING" id="316274.Haur_4909"/>